<evidence type="ECO:0000256" key="4">
    <source>
        <dbReference type="SAM" id="Phobius"/>
    </source>
</evidence>
<dbReference type="GeneID" id="110424339"/>
<gene>
    <name evidence="6" type="primary">LOC110424339</name>
</gene>
<dbReference type="AlphaFoldDB" id="A0A6J1B5G6"/>
<name>A0A6J1B5G6_9ROSI</name>
<accession>A0A6J1B5G6</accession>
<comment type="similarity">
    <text evidence="2">Belongs to the AMY1 family.</text>
</comment>
<evidence type="ECO:0000313" key="5">
    <source>
        <dbReference type="Proteomes" id="UP000504621"/>
    </source>
</evidence>
<protein>
    <submittedName>
        <fullName evidence="6">LOW QUALITY PROTEIN: uncharacterized protein LOC110424339</fullName>
    </submittedName>
</protein>
<dbReference type="Proteomes" id="UP000504621">
    <property type="component" value="Unplaced"/>
</dbReference>
<dbReference type="PANTHER" id="PTHR13168:SF0">
    <property type="entry name" value="C-MYC-BINDING PROTEIN"/>
    <property type="match status" value="1"/>
</dbReference>
<evidence type="ECO:0000256" key="1">
    <source>
        <dbReference type="ARBA" id="ARBA00004123"/>
    </source>
</evidence>
<dbReference type="GO" id="GO:0005634">
    <property type="term" value="C:nucleus"/>
    <property type="evidence" value="ECO:0007669"/>
    <property type="project" value="UniProtKB-SubCell"/>
</dbReference>
<keyword evidence="4" id="KW-0812">Transmembrane</keyword>
<dbReference type="GO" id="GO:0003713">
    <property type="term" value="F:transcription coactivator activity"/>
    <property type="evidence" value="ECO:0007669"/>
    <property type="project" value="InterPro"/>
</dbReference>
<keyword evidence="5" id="KW-1185">Reference proteome</keyword>
<proteinExistence type="inferred from homology"/>
<evidence type="ECO:0000256" key="2">
    <source>
        <dbReference type="ARBA" id="ARBA00009389"/>
    </source>
</evidence>
<feature type="transmembrane region" description="Helical" evidence="4">
    <location>
        <begin position="27"/>
        <end position="45"/>
    </location>
</feature>
<keyword evidence="4" id="KW-0472">Membrane</keyword>
<evidence type="ECO:0000313" key="6">
    <source>
        <dbReference type="RefSeq" id="XP_021294570.1"/>
    </source>
</evidence>
<dbReference type="InterPro" id="IPR026060">
    <property type="entry name" value="AMY1"/>
</dbReference>
<organism evidence="5 6">
    <name type="scientific">Herrania umbratica</name>
    <dbReference type="NCBI Taxonomy" id="108875"/>
    <lineage>
        <taxon>Eukaryota</taxon>
        <taxon>Viridiplantae</taxon>
        <taxon>Streptophyta</taxon>
        <taxon>Embryophyta</taxon>
        <taxon>Tracheophyta</taxon>
        <taxon>Spermatophyta</taxon>
        <taxon>Magnoliopsida</taxon>
        <taxon>eudicotyledons</taxon>
        <taxon>Gunneridae</taxon>
        <taxon>Pentapetalae</taxon>
        <taxon>rosids</taxon>
        <taxon>malvids</taxon>
        <taxon>Malvales</taxon>
        <taxon>Malvaceae</taxon>
        <taxon>Byttnerioideae</taxon>
        <taxon>Herrania</taxon>
    </lineage>
</organism>
<dbReference type="PANTHER" id="PTHR13168">
    <property type="entry name" value="ASSOCIATE OF C-MYC AMY-1"/>
    <property type="match status" value="1"/>
</dbReference>
<sequence>MNFLLAKLDAYVMYTWKAINLSLTTSYGNNLIHFIFLSAVLVALYEKNEKPSSALEQVSEKIRGPTASEYEKLKAEISDLQAKYNEVLGKHEVTCKGV</sequence>
<reference evidence="6" key="1">
    <citation type="submission" date="2025-08" db="UniProtKB">
        <authorList>
            <consortium name="RefSeq"/>
        </authorList>
    </citation>
    <scope>IDENTIFICATION</scope>
    <source>
        <tissue evidence="6">Leaf</tissue>
    </source>
</reference>
<dbReference type="RefSeq" id="XP_021294570.1">
    <property type="nucleotide sequence ID" value="XM_021438895.1"/>
</dbReference>
<keyword evidence="4" id="KW-1133">Transmembrane helix</keyword>
<comment type="subcellular location">
    <subcellularLocation>
        <location evidence="1">Nucleus</location>
    </subcellularLocation>
</comment>
<evidence type="ECO:0000256" key="3">
    <source>
        <dbReference type="ARBA" id="ARBA00023242"/>
    </source>
</evidence>
<keyword evidence="3" id="KW-0539">Nucleus</keyword>